<evidence type="ECO:0000256" key="1">
    <source>
        <dbReference type="SAM" id="MobiDB-lite"/>
    </source>
</evidence>
<feature type="compositionally biased region" description="Basic and acidic residues" evidence="1">
    <location>
        <begin position="152"/>
        <end position="163"/>
    </location>
</feature>
<dbReference type="Proteomes" id="UP000001449">
    <property type="component" value="Chromosome 4"/>
</dbReference>
<accession>B8C0E2</accession>
<dbReference type="eggNOG" id="ENOG502SX6I">
    <property type="taxonomic scope" value="Eukaryota"/>
</dbReference>
<organism evidence="2 3">
    <name type="scientific">Thalassiosira pseudonana</name>
    <name type="common">Marine diatom</name>
    <name type="synonym">Cyclotella nana</name>
    <dbReference type="NCBI Taxonomy" id="35128"/>
    <lineage>
        <taxon>Eukaryota</taxon>
        <taxon>Sar</taxon>
        <taxon>Stramenopiles</taxon>
        <taxon>Ochrophyta</taxon>
        <taxon>Bacillariophyta</taxon>
        <taxon>Coscinodiscophyceae</taxon>
        <taxon>Thalassiosirophycidae</taxon>
        <taxon>Thalassiosirales</taxon>
        <taxon>Thalassiosiraceae</taxon>
        <taxon>Thalassiosira</taxon>
    </lineage>
</organism>
<dbReference type="KEGG" id="tps:THAPSDRAFT_22441"/>
<proteinExistence type="predicted"/>
<dbReference type="EMBL" id="CM000641">
    <property type="protein sequence ID" value="EED93503.1"/>
    <property type="molecule type" value="Genomic_DNA"/>
</dbReference>
<dbReference type="InParanoid" id="B8C0E2"/>
<dbReference type="AlphaFoldDB" id="B8C0E2"/>
<gene>
    <name evidence="2" type="ORF">THAPSDRAFT_22441</name>
</gene>
<dbReference type="HOGENOM" id="CLU_606237_0_0_1"/>
<dbReference type="PaxDb" id="35128-Thaps22441"/>
<evidence type="ECO:0000313" key="3">
    <source>
        <dbReference type="Proteomes" id="UP000001449"/>
    </source>
</evidence>
<feature type="region of interest" description="Disordered" evidence="1">
    <location>
        <begin position="423"/>
        <end position="452"/>
    </location>
</feature>
<dbReference type="GeneID" id="7451358"/>
<dbReference type="RefSeq" id="XP_002289966.1">
    <property type="nucleotide sequence ID" value="XM_002289930.1"/>
</dbReference>
<feature type="region of interest" description="Disordered" evidence="1">
    <location>
        <begin position="80"/>
        <end position="267"/>
    </location>
</feature>
<protein>
    <submittedName>
        <fullName evidence="2">Uncharacterized protein</fullName>
    </submittedName>
</protein>
<feature type="compositionally biased region" description="Low complexity" evidence="1">
    <location>
        <begin position="214"/>
        <end position="223"/>
    </location>
</feature>
<name>B8C0E2_THAPS</name>
<feature type="compositionally biased region" description="Pro residues" evidence="1">
    <location>
        <begin position="427"/>
        <end position="452"/>
    </location>
</feature>
<sequence>MEDRHSVSEPRIVEGSPTPSWEVDILRDDTVIVDTVVLNCDVLPPRTNKKGKVVWRLPDSADKMPSFGKDDRRRILDIFKERKKKRKQEKKKRQDAEDDDLGGKDVGGKLFRRESSSCTSTSVEDERGGGGTTPKTKKKVGEKNCNVSENHVGSEKEKADSGHQTKQTNVVPTERGAANVTAFTSANGTRRPRSSPSPVRPPPGLSTVIDSGISSQQTNSSSTPHDPRGHCESQCHQIQPHQQAPSIPDPARLSIHESSRNQPESLHLPIQPDALFVIVPRAEIPDPLPGENSSQAMQINNLVRYYTAKAQKSVSIGGAHSVVTGRRDIAAQILNLAGAAFVVRGVVAQDTADGKGVHILITGTARTGGVLASFAHSVSLTPVQTSITMNGMHTNGNACLALKEALDVGFPFQIHNDALALLSGDAPPSPAPVSQPPSPMQHHPLPPPPGMF</sequence>
<reference evidence="2 3" key="2">
    <citation type="journal article" date="2008" name="Nature">
        <title>The Phaeodactylum genome reveals the evolutionary history of diatom genomes.</title>
        <authorList>
            <person name="Bowler C."/>
            <person name="Allen A.E."/>
            <person name="Badger J.H."/>
            <person name="Grimwood J."/>
            <person name="Jabbari K."/>
            <person name="Kuo A."/>
            <person name="Maheswari U."/>
            <person name="Martens C."/>
            <person name="Maumus F."/>
            <person name="Otillar R.P."/>
            <person name="Rayko E."/>
            <person name="Salamov A."/>
            <person name="Vandepoele K."/>
            <person name="Beszteri B."/>
            <person name="Gruber A."/>
            <person name="Heijde M."/>
            <person name="Katinka M."/>
            <person name="Mock T."/>
            <person name="Valentin K."/>
            <person name="Verret F."/>
            <person name="Berges J.A."/>
            <person name="Brownlee C."/>
            <person name="Cadoret J.P."/>
            <person name="Chiovitti A."/>
            <person name="Choi C.J."/>
            <person name="Coesel S."/>
            <person name="De Martino A."/>
            <person name="Detter J.C."/>
            <person name="Durkin C."/>
            <person name="Falciatore A."/>
            <person name="Fournet J."/>
            <person name="Haruta M."/>
            <person name="Huysman M.J."/>
            <person name="Jenkins B.D."/>
            <person name="Jiroutova K."/>
            <person name="Jorgensen R.E."/>
            <person name="Joubert Y."/>
            <person name="Kaplan A."/>
            <person name="Kroger N."/>
            <person name="Kroth P.G."/>
            <person name="La Roche J."/>
            <person name="Lindquist E."/>
            <person name="Lommer M."/>
            <person name="Martin-Jezequel V."/>
            <person name="Lopez P.J."/>
            <person name="Lucas S."/>
            <person name="Mangogna M."/>
            <person name="McGinnis K."/>
            <person name="Medlin L.K."/>
            <person name="Montsant A."/>
            <person name="Oudot-Le Secq M.P."/>
            <person name="Napoli C."/>
            <person name="Obornik M."/>
            <person name="Parker M.S."/>
            <person name="Petit J.L."/>
            <person name="Porcel B.M."/>
            <person name="Poulsen N."/>
            <person name="Robison M."/>
            <person name="Rychlewski L."/>
            <person name="Rynearson T.A."/>
            <person name="Schmutz J."/>
            <person name="Shapiro H."/>
            <person name="Siaut M."/>
            <person name="Stanley M."/>
            <person name="Sussman M.R."/>
            <person name="Taylor A.R."/>
            <person name="Vardi A."/>
            <person name="von Dassow P."/>
            <person name="Vyverman W."/>
            <person name="Willis A."/>
            <person name="Wyrwicz L.S."/>
            <person name="Rokhsar D.S."/>
            <person name="Weissenbach J."/>
            <person name="Armbrust E.V."/>
            <person name="Green B.R."/>
            <person name="Van de Peer Y."/>
            <person name="Grigoriev I.V."/>
        </authorList>
    </citation>
    <scope>NUCLEOTIDE SEQUENCE [LARGE SCALE GENOMIC DNA]</scope>
    <source>
        <strain evidence="2 3">CCMP1335</strain>
    </source>
</reference>
<keyword evidence="3" id="KW-1185">Reference proteome</keyword>
<feature type="compositionally biased region" description="Polar residues" evidence="1">
    <location>
        <begin position="234"/>
        <end position="245"/>
    </location>
</feature>
<evidence type="ECO:0000313" key="2">
    <source>
        <dbReference type="EMBL" id="EED93503.1"/>
    </source>
</evidence>
<feature type="compositionally biased region" description="Basic residues" evidence="1">
    <location>
        <begin position="81"/>
        <end position="93"/>
    </location>
</feature>
<reference evidence="2 3" key="1">
    <citation type="journal article" date="2004" name="Science">
        <title>The genome of the diatom Thalassiosira pseudonana: ecology, evolution, and metabolism.</title>
        <authorList>
            <person name="Armbrust E.V."/>
            <person name="Berges J.A."/>
            <person name="Bowler C."/>
            <person name="Green B.R."/>
            <person name="Martinez D."/>
            <person name="Putnam N.H."/>
            <person name="Zhou S."/>
            <person name="Allen A.E."/>
            <person name="Apt K.E."/>
            <person name="Bechner M."/>
            <person name="Brzezinski M.A."/>
            <person name="Chaal B.K."/>
            <person name="Chiovitti A."/>
            <person name="Davis A.K."/>
            <person name="Demarest M.S."/>
            <person name="Detter J.C."/>
            <person name="Glavina T."/>
            <person name="Goodstein D."/>
            <person name="Hadi M.Z."/>
            <person name="Hellsten U."/>
            <person name="Hildebrand M."/>
            <person name="Jenkins B.D."/>
            <person name="Jurka J."/>
            <person name="Kapitonov V.V."/>
            <person name="Kroger N."/>
            <person name="Lau W.W."/>
            <person name="Lane T.W."/>
            <person name="Larimer F.W."/>
            <person name="Lippmeier J.C."/>
            <person name="Lucas S."/>
            <person name="Medina M."/>
            <person name="Montsant A."/>
            <person name="Obornik M."/>
            <person name="Parker M.S."/>
            <person name="Palenik B."/>
            <person name="Pazour G.J."/>
            <person name="Richardson P.M."/>
            <person name="Rynearson T.A."/>
            <person name="Saito M.A."/>
            <person name="Schwartz D.C."/>
            <person name="Thamatrakoln K."/>
            <person name="Valentin K."/>
            <person name="Vardi A."/>
            <person name="Wilkerson F.P."/>
            <person name="Rokhsar D.S."/>
        </authorList>
    </citation>
    <scope>NUCLEOTIDE SEQUENCE [LARGE SCALE GENOMIC DNA]</scope>
    <source>
        <strain evidence="2 3">CCMP1335</strain>
    </source>
</reference>
<feature type="compositionally biased region" description="Basic and acidic residues" evidence="1">
    <location>
        <begin position="101"/>
        <end position="115"/>
    </location>
</feature>
<dbReference type="OMA" id="ENSSQAM"/>